<dbReference type="PANTHER" id="PTHR11552">
    <property type="entry name" value="GLUCOSE-METHANOL-CHOLINE GMC OXIDOREDUCTASE"/>
    <property type="match status" value="1"/>
</dbReference>
<evidence type="ECO:0000256" key="4">
    <source>
        <dbReference type="ARBA" id="ARBA00022827"/>
    </source>
</evidence>
<evidence type="ECO:0000256" key="5">
    <source>
        <dbReference type="PIRSR" id="PIRSR000137-2"/>
    </source>
</evidence>
<evidence type="ECO:0000259" key="8">
    <source>
        <dbReference type="PROSITE" id="PS00624"/>
    </source>
</evidence>
<dbReference type="PANTHER" id="PTHR11552:SF147">
    <property type="entry name" value="CHOLINE DEHYDROGENASE, MITOCHONDRIAL"/>
    <property type="match status" value="1"/>
</dbReference>
<dbReference type="GO" id="GO:0016614">
    <property type="term" value="F:oxidoreductase activity, acting on CH-OH group of donors"/>
    <property type="evidence" value="ECO:0007669"/>
    <property type="project" value="InterPro"/>
</dbReference>
<evidence type="ECO:0000313" key="9">
    <source>
        <dbReference type="EMBL" id="MBB3940279.1"/>
    </source>
</evidence>
<dbReference type="PROSITE" id="PS00624">
    <property type="entry name" value="GMC_OXRED_2"/>
    <property type="match status" value="1"/>
</dbReference>
<name>A0A7W6BYI8_9SPHN</name>
<dbReference type="InterPro" id="IPR007867">
    <property type="entry name" value="GMC_OxRtase_C"/>
</dbReference>
<dbReference type="InterPro" id="IPR000172">
    <property type="entry name" value="GMC_OxRdtase_N"/>
</dbReference>
<sequence length="531" mass="57295">MAEFDYIIVGAGSAGCVLAERLSADPRNQVLLIEEGGRGDHWITEMPKGFGKTTSDPATAHFIPTTNKRGAGPETWVRGKMLGGSSGINGMVWNRGAAEDYDRLAELAGPQWSWSEMLPYLRGLENHRMGESDTRGVGGPIEISNHPAPSPLTHAWIEAGAQLGLPVKEEHSVRAQEGIGLMQWNIDRRGRRVSSARAFLKRAEGRSNLTIASGVRTDRLIIRNHRVVGVEGMRDGQPVTYAARGEVILSAGAIGSPRILQLSGIGDPQVLSAAGVPVVLESPSVGRHFREHLLINHNFRLRDPRHSQNAAYGGLALLKNVISHVLFGKGPMSYGSTEAAAFVRVLPDAQRPDTQIMFQPYSLDPNSGLAFEKEPGMSLYAFKLRPSSEGTVFIGSADPAAPLVINPNYLGEEEDRRAAINSTRFIRNLMKQPAIAAFTSGEVAPTAGKESDEEILALYHERGQAGYHGTATVKMGRDNSAPLDGNLRVRGIEGLRVVDLSVFPEMIAGNTNAPTMGMAARAADLILAERK</sequence>
<keyword evidence="3 6" id="KW-0285">Flavoprotein</keyword>
<dbReference type="Pfam" id="PF05199">
    <property type="entry name" value="GMC_oxred_C"/>
    <property type="match status" value="1"/>
</dbReference>
<dbReference type="SUPFAM" id="SSF51905">
    <property type="entry name" value="FAD/NAD(P)-binding domain"/>
    <property type="match status" value="1"/>
</dbReference>
<dbReference type="InterPro" id="IPR036188">
    <property type="entry name" value="FAD/NAD-bd_sf"/>
</dbReference>
<feature type="domain" description="Glucose-methanol-choline oxidoreductase N-terminal" evidence="7">
    <location>
        <begin position="79"/>
        <end position="102"/>
    </location>
</feature>
<dbReference type="GO" id="GO:0050660">
    <property type="term" value="F:flavin adenine dinucleotide binding"/>
    <property type="evidence" value="ECO:0007669"/>
    <property type="project" value="InterPro"/>
</dbReference>
<feature type="domain" description="Glucose-methanol-choline oxidoreductase N-terminal" evidence="8">
    <location>
        <begin position="252"/>
        <end position="266"/>
    </location>
</feature>
<comment type="cofactor">
    <cofactor evidence="1 5">
        <name>FAD</name>
        <dbReference type="ChEBI" id="CHEBI:57692"/>
    </cofactor>
</comment>
<evidence type="ECO:0000256" key="3">
    <source>
        <dbReference type="ARBA" id="ARBA00022630"/>
    </source>
</evidence>
<dbReference type="InterPro" id="IPR012132">
    <property type="entry name" value="GMC_OxRdtase"/>
</dbReference>
<dbReference type="Gene3D" id="3.30.410.40">
    <property type="match status" value="1"/>
</dbReference>
<organism evidence="9 10">
    <name type="scientific">Novosphingobium fluoreni</name>
    <dbReference type="NCBI Taxonomy" id="1391222"/>
    <lineage>
        <taxon>Bacteria</taxon>
        <taxon>Pseudomonadati</taxon>
        <taxon>Pseudomonadota</taxon>
        <taxon>Alphaproteobacteria</taxon>
        <taxon>Sphingomonadales</taxon>
        <taxon>Sphingomonadaceae</taxon>
        <taxon>Novosphingobium</taxon>
    </lineage>
</organism>
<dbReference type="EMBL" id="JACIDY010000004">
    <property type="protein sequence ID" value="MBB3940279.1"/>
    <property type="molecule type" value="Genomic_DNA"/>
</dbReference>
<dbReference type="PIRSF" id="PIRSF000137">
    <property type="entry name" value="Alcohol_oxidase"/>
    <property type="match status" value="1"/>
</dbReference>
<dbReference type="Pfam" id="PF00732">
    <property type="entry name" value="GMC_oxred_N"/>
    <property type="match status" value="1"/>
</dbReference>
<evidence type="ECO:0000313" key="10">
    <source>
        <dbReference type="Proteomes" id="UP000561459"/>
    </source>
</evidence>
<accession>A0A7W6BYI8</accession>
<dbReference type="SUPFAM" id="SSF54373">
    <property type="entry name" value="FAD-linked reductases, C-terminal domain"/>
    <property type="match status" value="1"/>
</dbReference>
<evidence type="ECO:0000259" key="7">
    <source>
        <dbReference type="PROSITE" id="PS00623"/>
    </source>
</evidence>
<evidence type="ECO:0000256" key="6">
    <source>
        <dbReference type="RuleBase" id="RU003968"/>
    </source>
</evidence>
<comment type="caution">
    <text evidence="9">The sequence shown here is derived from an EMBL/GenBank/DDBJ whole genome shotgun (WGS) entry which is preliminary data.</text>
</comment>
<comment type="similarity">
    <text evidence="2 6">Belongs to the GMC oxidoreductase family.</text>
</comment>
<keyword evidence="4 5" id="KW-0274">FAD</keyword>
<proteinExistence type="inferred from homology"/>
<dbReference type="RefSeq" id="WP_183616929.1">
    <property type="nucleotide sequence ID" value="NZ_JACIDY010000004.1"/>
</dbReference>
<feature type="binding site" evidence="5">
    <location>
        <begin position="89"/>
        <end position="92"/>
    </location>
    <ligand>
        <name>FAD</name>
        <dbReference type="ChEBI" id="CHEBI:57692"/>
    </ligand>
</feature>
<reference evidence="9 10" key="1">
    <citation type="submission" date="2020-08" db="EMBL/GenBank/DDBJ databases">
        <title>Genomic Encyclopedia of Type Strains, Phase IV (KMG-IV): sequencing the most valuable type-strain genomes for metagenomic binning, comparative biology and taxonomic classification.</title>
        <authorList>
            <person name="Goeker M."/>
        </authorList>
    </citation>
    <scope>NUCLEOTIDE SEQUENCE [LARGE SCALE GENOMIC DNA]</scope>
    <source>
        <strain evidence="9 10">DSM 27568</strain>
    </source>
</reference>
<evidence type="ECO:0000256" key="2">
    <source>
        <dbReference type="ARBA" id="ARBA00010790"/>
    </source>
</evidence>
<dbReference type="AlphaFoldDB" id="A0A7W6BYI8"/>
<dbReference type="Proteomes" id="UP000561459">
    <property type="component" value="Unassembled WGS sequence"/>
</dbReference>
<dbReference type="PROSITE" id="PS00623">
    <property type="entry name" value="GMC_OXRED_1"/>
    <property type="match status" value="1"/>
</dbReference>
<gene>
    <name evidence="9" type="ORF">GGR39_001936</name>
</gene>
<evidence type="ECO:0000256" key="1">
    <source>
        <dbReference type="ARBA" id="ARBA00001974"/>
    </source>
</evidence>
<keyword evidence="10" id="KW-1185">Reference proteome</keyword>
<dbReference type="Gene3D" id="3.50.50.60">
    <property type="entry name" value="FAD/NAD(P)-binding domain"/>
    <property type="match status" value="1"/>
</dbReference>
<protein>
    <submittedName>
        <fullName evidence="9">Choline dehydrogenase-like flavoprotein</fullName>
    </submittedName>
</protein>